<dbReference type="PROSITE" id="PS50921">
    <property type="entry name" value="ANTAR"/>
    <property type="match status" value="1"/>
</dbReference>
<dbReference type="RefSeq" id="WP_143987429.1">
    <property type="nucleotide sequence ID" value="NZ_CP041692.1"/>
</dbReference>
<accession>A0A516Q207</accession>
<keyword evidence="3" id="KW-0805">Transcription regulation</keyword>
<evidence type="ECO:0000256" key="4">
    <source>
        <dbReference type="ARBA" id="ARBA00023163"/>
    </source>
</evidence>
<keyword evidence="1" id="KW-0808">Transferase</keyword>
<dbReference type="InterPro" id="IPR029016">
    <property type="entry name" value="GAF-like_dom_sf"/>
</dbReference>
<dbReference type="InterPro" id="IPR036388">
    <property type="entry name" value="WH-like_DNA-bd_sf"/>
</dbReference>
<dbReference type="InterPro" id="IPR003018">
    <property type="entry name" value="GAF"/>
</dbReference>
<sequence>MDTPELESTVTEPAYDSPELKYADEFAQLSEEMSRSQEQPTLERIVALAVETIEACDYCGITQRKPDGQLSTPASTGPIVIEADRLQYQFDEGPCVAAVWNLDTYLIPDLELETRWPQWAPRAAQLGIRSVLSLRLDPTGDQHAFAALNLYAIAPDAFDNTDLAIASIFARHAGTALSGARTREELRTAIRSRQVIGVAQGMLMQRFGLTLDQSFEVLRRFSQNHNVKLRTLAEGLVKNGGIHDQGGDPLTVNSALERSFGIAGPPMRTEVRGPGSPRLPGRRRG</sequence>
<dbReference type="InterPro" id="IPR011006">
    <property type="entry name" value="CheY-like_superfamily"/>
</dbReference>
<feature type="region of interest" description="Disordered" evidence="5">
    <location>
        <begin position="263"/>
        <end position="285"/>
    </location>
</feature>
<dbReference type="Gene3D" id="3.30.450.40">
    <property type="match status" value="1"/>
</dbReference>
<dbReference type="AlphaFoldDB" id="A0A516Q207"/>
<dbReference type="SUPFAM" id="SSF55781">
    <property type="entry name" value="GAF domain-like"/>
    <property type="match status" value="1"/>
</dbReference>
<dbReference type="InterPro" id="IPR005561">
    <property type="entry name" value="ANTAR"/>
</dbReference>
<proteinExistence type="predicted"/>
<evidence type="ECO:0000256" key="3">
    <source>
        <dbReference type="ARBA" id="ARBA00023015"/>
    </source>
</evidence>
<evidence type="ECO:0000256" key="1">
    <source>
        <dbReference type="ARBA" id="ARBA00022679"/>
    </source>
</evidence>
<dbReference type="Pfam" id="PF13185">
    <property type="entry name" value="GAF_2"/>
    <property type="match status" value="1"/>
</dbReference>
<dbReference type="Gene3D" id="1.10.10.10">
    <property type="entry name" value="Winged helix-like DNA-binding domain superfamily/Winged helix DNA-binding domain"/>
    <property type="match status" value="1"/>
</dbReference>
<keyword evidence="4" id="KW-0804">Transcription</keyword>
<keyword evidence="8" id="KW-1185">Reference proteome</keyword>
<organism evidence="7 8">
    <name type="scientific">Microlunatus elymi</name>
    <dbReference type="NCBI Taxonomy" id="2596828"/>
    <lineage>
        <taxon>Bacteria</taxon>
        <taxon>Bacillati</taxon>
        <taxon>Actinomycetota</taxon>
        <taxon>Actinomycetes</taxon>
        <taxon>Propionibacteriales</taxon>
        <taxon>Propionibacteriaceae</taxon>
        <taxon>Microlunatus</taxon>
    </lineage>
</organism>
<protein>
    <submittedName>
        <fullName evidence="7">GAF and ANTAR domain-containing protein</fullName>
    </submittedName>
</protein>
<dbReference type="EMBL" id="CP041692">
    <property type="protein sequence ID" value="QDP97470.1"/>
    <property type="molecule type" value="Genomic_DNA"/>
</dbReference>
<feature type="domain" description="ANTAR" evidence="6">
    <location>
        <begin position="176"/>
        <end position="237"/>
    </location>
</feature>
<evidence type="ECO:0000313" key="8">
    <source>
        <dbReference type="Proteomes" id="UP000319263"/>
    </source>
</evidence>
<name>A0A516Q207_9ACTN</name>
<reference evidence="7 8" key="1">
    <citation type="submission" date="2019-07" db="EMBL/GenBank/DDBJ databases">
        <title>Microlunatus dokdonensis sp. nov. isolated from the rhizospheric soil of the wild plant Elymus tsukushiensis.</title>
        <authorList>
            <person name="Ghim S.-Y."/>
            <person name="Hwang Y.-J."/>
            <person name="Son J.-S."/>
            <person name="Shin J.-H."/>
        </authorList>
    </citation>
    <scope>NUCLEOTIDE SEQUENCE [LARGE SCALE GENOMIC DNA]</scope>
    <source>
        <strain evidence="7 8">KUDC0627</strain>
    </source>
</reference>
<evidence type="ECO:0000256" key="2">
    <source>
        <dbReference type="ARBA" id="ARBA00022777"/>
    </source>
</evidence>
<dbReference type="OrthoDB" id="3688893at2"/>
<evidence type="ECO:0000259" key="6">
    <source>
        <dbReference type="PROSITE" id="PS50921"/>
    </source>
</evidence>
<keyword evidence="2" id="KW-0418">Kinase</keyword>
<dbReference type="SUPFAM" id="SSF52172">
    <property type="entry name" value="CheY-like"/>
    <property type="match status" value="1"/>
</dbReference>
<dbReference type="Proteomes" id="UP000319263">
    <property type="component" value="Chromosome"/>
</dbReference>
<dbReference type="GO" id="GO:0003723">
    <property type="term" value="F:RNA binding"/>
    <property type="evidence" value="ECO:0007669"/>
    <property type="project" value="InterPro"/>
</dbReference>
<gene>
    <name evidence="7" type="ORF">FOE78_17505</name>
</gene>
<evidence type="ECO:0000313" key="7">
    <source>
        <dbReference type="EMBL" id="QDP97470.1"/>
    </source>
</evidence>
<dbReference type="SMART" id="SM01012">
    <property type="entry name" value="ANTAR"/>
    <property type="match status" value="1"/>
</dbReference>
<dbReference type="KEGG" id="mik:FOE78_17505"/>
<evidence type="ECO:0000256" key="5">
    <source>
        <dbReference type="SAM" id="MobiDB-lite"/>
    </source>
</evidence>
<dbReference type="GO" id="GO:0016301">
    <property type="term" value="F:kinase activity"/>
    <property type="evidence" value="ECO:0007669"/>
    <property type="project" value="UniProtKB-KW"/>
</dbReference>
<dbReference type="Pfam" id="PF03861">
    <property type="entry name" value="ANTAR"/>
    <property type="match status" value="1"/>
</dbReference>